<evidence type="ECO:0000313" key="1">
    <source>
        <dbReference type="EMBL" id="OLA36716.1"/>
    </source>
</evidence>
<organism evidence="1 2">
    <name type="scientific">Phascolarctobacterium succinatutens</name>
    <dbReference type="NCBI Taxonomy" id="626940"/>
    <lineage>
        <taxon>Bacteria</taxon>
        <taxon>Bacillati</taxon>
        <taxon>Bacillota</taxon>
        <taxon>Negativicutes</taxon>
        <taxon>Acidaminococcales</taxon>
        <taxon>Acidaminococcaceae</taxon>
        <taxon>Phascolarctobacterium</taxon>
    </lineage>
</organism>
<reference evidence="1 2" key="1">
    <citation type="journal article" date="2016" name="Nat. Biotechnol.">
        <title>Measurement of bacterial replication rates in microbial communities.</title>
        <authorList>
            <person name="Brown C.T."/>
            <person name="Olm M.R."/>
            <person name="Thomas B.C."/>
            <person name="Banfield J.F."/>
        </authorList>
    </citation>
    <scope>NUCLEOTIDE SEQUENCE [LARGE SCALE GENOMIC DNA]</scope>
    <source>
        <strain evidence="1">46_33</strain>
    </source>
</reference>
<dbReference type="EMBL" id="MNTG01000041">
    <property type="protein sequence ID" value="OLA36716.1"/>
    <property type="molecule type" value="Genomic_DNA"/>
</dbReference>
<gene>
    <name evidence="1" type="ORF">BHW43_08750</name>
</gene>
<dbReference type="AlphaFoldDB" id="A0A1Q6R324"/>
<protein>
    <submittedName>
        <fullName evidence="1">Uncharacterized protein</fullName>
    </submittedName>
</protein>
<evidence type="ECO:0000313" key="2">
    <source>
        <dbReference type="Proteomes" id="UP000186777"/>
    </source>
</evidence>
<comment type="caution">
    <text evidence="1">The sequence shown here is derived from an EMBL/GenBank/DDBJ whole genome shotgun (WGS) entry which is preliminary data.</text>
</comment>
<proteinExistence type="predicted"/>
<dbReference type="Proteomes" id="UP000186777">
    <property type="component" value="Unassembled WGS sequence"/>
</dbReference>
<sequence>MGGMNASVPDNMIGENEAVLLENYMFEQGVLRTRCGYSEPLIDIGEPVDKIWYDQSTDGFLLFGKAPARGTANAYYGYVKEPPKQIGKLTGEERPVCQRFGAKVTIGSGDKLQYYDYENNLTTVEGSFLCDNLWVRDSRLGTSKRGDDNFHYSSTGDCTSDEAWKEDTNVASQAQWYGIGELDGGDIITTLPLSGDLIVFKTNDLGYQISGTVPDLQSQQILSNTHAQDDRESFALLGNTIVFATDLGIRSLQTTTTYGNFDTTEVAYKINRLLQKECYKPRIWNMLTMKQLWIRPNAKDEKTFYIYQYDTGAAYKYTFHDDIHDVAQTDNGVMLATDNGVCRMNDEYTTDNGEPIYSKIISKMYITPNRIITRYFDIFVEGREGDESGKIHIQVADRGFDYSLTTKRRVKHFYNSLRAMQVVVTSTSPHRINNFCLYGIDE</sequence>
<name>A0A1Q6R324_9FIRM</name>
<accession>A0A1Q6R324</accession>
<dbReference type="STRING" id="626940.BHW43_08750"/>